<dbReference type="Gene3D" id="2.170.130.10">
    <property type="entry name" value="TonB-dependent receptor, plug domain"/>
    <property type="match status" value="1"/>
</dbReference>
<feature type="signal peptide" evidence="12">
    <location>
        <begin position="1"/>
        <end position="24"/>
    </location>
</feature>
<evidence type="ECO:0000259" key="13">
    <source>
        <dbReference type="Pfam" id="PF00593"/>
    </source>
</evidence>
<sequence>MKRSRFSQLLLLLLMTSGSGAVYANANSSLGFNGLPVSQQANKITVQGSVVDAKGEPLIGVSILEKGTTNGTITDFDGNFTLSVSKGATLEISYIGYKTLSLTAKPDFGKITMKEDTEVLDEVVVTALGIKRAEKALSYNVQQVKSDELIRAKDANFVNSLNGKIAGVTINKSASGAGGSTRVVMRGAKSIEGDNNALYVVDGIPLFNTTLGTGSDVLGDGRATTEGIADFNPEDIESISVLSGPSAAALYGSSAANGVILINTKKGKEGKLQISFSSSSEFSKAYMTPEFQNTYGNKEGVFESWGNKLATPNDYDPKDDFFQTGTNFINSLTLTTGNKTNQTFASVSSTNSKGIVPNNTYDRLNFTIRNTSTFLNDKLQLDLGASYVKQKDQNMVSQGQYWNPVMAAYLFPRGENWEDIKTFERYSDSRNIPVQYWPVSDATYGNQNPYWTAYRNLSPSEKSRYMFNVGLTYKIFDWLNISGRYRMDDSYIRFERKIYASSYDVFTEGSQKGLYEYNDYKDRQEYADFMVNINKNFKDFSLSANLGYSYSNYWSETKGYRGPLQLVPNLFAVSNIDATKARPIEDGGFSRVRNNAIFANVELGWKSMLYLTLTGRNDWNSRLVNTGNESFFYPSVGLSGIISEMVKLPEFISYMKVRGSYTEVGAPISRSGLTPGTITSPIVGGVPGNTYIYPFTDFKAERTRSYEFGLSLRLWKKLTAEVTYYKSNTYNQTFLGDLPEYSGYKQIYLQAGNVENRGWEASLGYSDNFKDFGFSSTLTFSRNVNEIKEMVHDFYTDLSLEPINIPEVLKDNGRTILKEGGTIHDIYATQFFKKDSQGFVAVDGSGNYSLETVEPVYLGKTTPDFNMGWNNTLSYKGFGLSFLLNGRFGGVVTSSTEAILDRFGVSKASAEARDLGGALLPGQGRVDAETYYKMIGTGSYETSGYYVYSATNIRLQELTLSYTFPNSWFNNVLKDVTVSFIANNPWMIYCEAPFDPELTPSTSTYGQGNDYFMQPSVRSFGFGIKVKL</sequence>
<name>A0ABT4PG95_9BACT</name>
<evidence type="ECO:0000313" key="16">
    <source>
        <dbReference type="Proteomes" id="UP001141933"/>
    </source>
</evidence>
<evidence type="ECO:0000256" key="12">
    <source>
        <dbReference type="SAM" id="SignalP"/>
    </source>
</evidence>
<evidence type="ECO:0000256" key="10">
    <source>
        <dbReference type="PROSITE-ProRule" id="PRU01360"/>
    </source>
</evidence>
<dbReference type="InterPro" id="IPR000531">
    <property type="entry name" value="Beta-barrel_TonB"/>
</dbReference>
<dbReference type="InterPro" id="IPR023997">
    <property type="entry name" value="TonB-dep_OMP_SusC/RagA_CS"/>
</dbReference>
<evidence type="ECO:0000256" key="9">
    <source>
        <dbReference type="ARBA" id="ARBA00023237"/>
    </source>
</evidence>
<reference evidence="15" key="1">
    <citation type="submission" date="2022-12" db="EMBL/GenBank/DDBJ databases">
        <title>Phocaeicola acetigenes sp. nov., isolated feces from a healthy human.</title>
        <authorList>
            <person name="Do H."/>
            <person name="Ha Y.B."/>
            <person name="Kim J.-S."/>
            <person name="Suh M.K."/>
            <person name="Kim H.S."/>
            <person name="Lee J.-S."/>
        </authorList>
    </citation>
    <scope>NUCLEOTIDE SEQUENCE</scope>
    <source>
        <strain evidence="15">KGMB11183</strain>
    </source>
</reference>
<evidence type="ECO:0000256" key="7">
    <source>
        <dbReference type="ARBA" id="ARBA00023136"/>
    </source>
</evidence>
<dbReference type="Pfam" id="PF07715">
    <property type="entry name" value="Plug"/>
    <property type="match status" value="1"/>
</dbReference>
<dbReference type="PANTHER" id="PTHR30069:SF29">
    <property type="entry name" value="HEMOGLOBIN AND HEMOGLOBIN-HAPTOGLOBIN-BINDING PROTEIN 1-RELATED"/>
    <property type="match status" value="1"/>
</dbReference>
<dbReference type="InterPro" id="IPR023996">
    <property type="entry name" value="TonB-dep_OMP_SusC/RagA"/>
</dbReference>
<keyword evidence="9 10" id="KW-0998">Cell outer membrane</keyword>
<evidence type="ECO:0000256" key="5">
    <source>
        <dbReference type="ARBA" id="ARBA00022729"/>
    </source>
</evidence>
<dbReference type="SUPFAM" id="SSF49464">
    <property type="entry name" value="Carboxypeptidase regulatory domain-like"/>
    <property type="match status" value="1"/>
</dbReference>
<dbReference type="NCBIfam" id="TIGR04056">
    <property type="entry name" value="OMP_RagA_SusC"/>
    <property type="match status" value="1"/>
</dbReference>
<keyword evidence="16" id="KW-1185">Reference proteome</keyword>
<dbReference type="RefSeq" id="WP_269877153.1">
    <property type="nucleotide sequence ID" value="NZ_JAPZVM010000003.1"/>
</dbReference>
<organism evidence="15 16">
    <name type="scientific">Phocaeicola acetigenes</name>
    <dbReference type="NCBI Taxonomy" id="3016083"/>
    <lineage>
        <taxon>Bacteria</taxon>
        <taxon>Pseudomonadati</taxon>
        <taxon>Bacteroidota</taxon>
        <taxon>Bacteroidia</taxon>
        <taxon>Bacteroidales</taxon>
        <taxon>Bacteroidaceae</taxon>
        <taxon>Phocaeicola</taxon>
    </lineage>
</organism>
<dbReference type="Pfam" id="PF13715">
    <property type="entry name" value="CarbopepD_reg_2"/>
    <property type="match status" value="1"/>
</dbReference>
<evidence type="ECO:0000259" key="14">
    <source>
        <dbReference type="Pfam" id="PF07715"/>
    </source>
</evidence>
<dbReference type="NCBIfam" id="TIGR04057">
    <property type="entry name" value="SusC_RagA_signa"/>
    <property type="match status" value="1"/>
</dbReference>
<dbReference type="EMBL" id="JAPZVM010000003">
    <property type="protein sequence ID" value="MCZ8372063.1"/>
    <property type="molecule type" value="Genomic_DNA"/>
</dbReference>
<dbReference type="PANTHER" id="PTHR30069">
    <property type="entry name" value="TONB-DEPENDENT OUTER MEMBRANE RECEPTOR"/>
    <property type="match status" value="1"/>
</dbReference>
<evidence type="ECO:0000313" key="15">
    <source>
        <dbReference type="EMBL" id="MCZ8372063.1"/>
    </source>
</evidence>
<dbReference type="Pfam" id="PF00593">
    <property type="entry name" value="TonB_dep_Rec_b-barrel"/>
    <property type="match status" value="1"/>
</dbReference>
<dbReference type="Gene3D" id="2.40.170.20">
    <property type="entry name" value="TonB-dependent receptor, beta-barrel domain"/>
    <property type="match status" value="1"/>
</dbReference>
<dbReference type="InterPro" id="IPR037066">
    <property type="entry name" value="Plug_dom_sf"/>
</dbReference>
<dbReference type="Proteomes" id="UP001141933">
    <property type="component" value="Unassembled WGS sequence"/>
</dbReference>
<gene>
    <name evidence="15" type="ORF">O6P32_04980</name>
</gene>
<evidence type="ECO:0000256" key="2">
    <source>
        <dbReference type="ARBA" id="ARBA00022448"/>
    </source>
</evidence>
<dbReference type="Gene3D" id="2.60.40.1120">
    <property type="entry name" value="Carboxypeptidase-like, regulatory domain"/>
    <property type="match status" value="1"/>
</dbReference>
<feature type="chain" id="PRO_5047097968" evidence="12">
    <location>
        <begin position="25"/>
        <end position="1028"/>
    </location>
</feature>
<proteinExistence type="inferred from homology"/>
<keyword evidence="2 10" id="KW-0813">Transport</keyword>
<evidence type="ECO:0000256" key="8">
    <source>
        <dbReference type="ARBA" id="ARBA00023170"/>
    </source>
</evidence>
<dbReference type="PROSITE" id="PS52016">
    <property type="entry name" value="TONB_DEPENDENT_REC_3"/>
    <property type="match status" value="1"/>
</dbReference>
<dbReference type="InterPro" id="IPR008969">
    <property type="entry name" value="CarboxyPept-like_regulatory"/>
</dbReference>
<evidence type="ECO:0000256" key="3">
    <source>
        <dbReference type="ARBA" id="ARBA00022452"/>
    </source>
</evidence>
<evidence type="ECO:0000256" key="11">
    <source>
        <dbReference type="RuleBase" id="RU003357"/>
    </source>
</evidence>
<keyword evidence="8 15" id="KW-0675">Receptor</keyword>
<keyword evidence="7 10" id="KW-0472">Membrane</keyword>
<dbReference type="SUPFAM" id="SSF56935">
    <property type="entry name" value="Porins"/>
    <property type="match status" value="1"/>
</dbReference>
<evidence type="ECO:0000256" key="1">
    <source>
        <dbReference type="ARBA" id="ARBA00004571"/>
    </source>
</evidence>
<keyword evidence="6 11" id="KW-0798">TonB box</keyword>
<keyword evidence="3 10" id="KW-1134">Transmembrane beta strand</keyword>
<accession>A0ABT4PG95</accession>
<evidence type="ECO:0000256" key="4">
    <source>
        <dbReference type="ARBA" id="ARBA00022692"/>
    </source>
</evidence>
<dbReference type="InterPro" id="IPR012910">
    <property type="entry name" value="Plug_dom"/>
</dbReference>
<evidence type="ECO:0000256" key="6">
    <source>
        <dbReference type="ARBA" id="ARBA00023077"/>
    </source>
</evidence>
<keyword evidence="4 10" id="KW-0812">Transmembrane</keyword>
<dbReference type="InterPro" id="IPR036942">
    <property type="entry name" value="Beta-barrel_TonB_sf"/>
</dbReference>
<protein>
    <submittedName>
        <fullName evidence="15">TonB-dependent receptor</fullName>
    </submittedName>
</protein>
<comment type="caution">
    <text evidence="15">The sequence shown here is derived from an EMBL/GenBank/DDBJ whole genome shotgun (WGS) entry which is preliminary data.</text>
</comment>
<feature type="domain" description="TonB-dependent receptor plug" evidence="14">
    <location>
        <begin position="137"/>
        <end position="259"/>
    </location>
</feature>
<comment type="similarity">
    <text evidence="10 11">Belongs to the TonB-dependent receptor family.</text>
</comment>
<feature type="domain" description="TonB-dependent receptor-like beta-barrel" evidence="13">
    <location>
        <begin position="423"/>
        <end position="806"/>
    </location>
</feature>
<keyword evidence="5 12" id="KW-0732">Signal</keyword>
<dbReference type="InterPro" id="IPR039426">
    <property type="entry name" value="TonB-dep_rcpt-like"/>
</dbReference>
<comment type="subcellular location">
    <subcellularLocation>
        <location evidence="1 10">Cell outer membrane</location>
        <topology evidence="1 10">Multi-pass membrane protein</topology>
    </subcellularLocation>
</comment>